<gene>
    <name evidence="6" type="ORF">SAMN04244570_0292</name>
</gene>
<evidence type="ECO:0000313" key="6">
    <source>
        <dbReference type="EMBL" id="SKB07038.1"/>
    </source>
</evidence>
<sequence>MLAWFTPRRETWLFKVNPALKFIIFFAFLLITLFNQNLSFAVWQAVLYGILFYGFSGYSMKKLALLSIPLAISFFSSALTIVLFGKGESVLWQWGLIKISEESIQHALLLGSKSLSFGFVGFTFLLTIQPILFFYAMMQQFRLPSKYAYSFIASFRLIPAVTEELQIRRNALKVRNIQFSRGLKGMYERLQMYTVPLFAESIRRAQRIAVAMEAKQYQMGAARTYYYPTRYSLMDGIFLTVMAIGLGFALMLAFWR</sequence>
<dbReference type="CDD" id="cd16914">
    <property type="entry name" value="EcfT"/>
    <property type="match status" value="1"/>
</dbReference>
<evidence type="ECO:0000313" key="7">
    <source>
        <dbReference type="Proteomes" id="UP000190042"/>
    </source>
</evidence>
<dbReference type="PANTHER" id="PTHR43723">
    <property type="entry name" value="COBALT TRANSPORT PROTEIN CBIQ"/>
    <property type="match status" value="1"/>
</dbReference>
<dbReference type="InterPro" id="IPR052770">
    <property type="entry name" value="Cobalt_transport_CbiQ"/>
</dbReference>
<keyword evidence="4 5" id="KW-0472">Membrane</keyword>
<dbReference type="GO" id="GO:0043190">
    <property type="term" value="C:ATP-binding cassette (ABC) transporter complex"/>
    <property type="evidence" value="ECO:0007669"/>
    <property type="project" value="TreeGrafter"/>
</dbReference>
<protein>
    <submittedName>
        <fullName evidence="6">Energy-coupling factor transport system permease protein</fullName>
    </submittedName>
</protein>
<dbReference type="Proteomes" id="UP000190042">
    <property type="component" value="Unassembled WGS sequence"/>
</dbReference>
<comment type="subcellular location">
    <subcellularLocation>
        <location evidence="1">Membrane</location>
        <topology evidence="1">Multi-pass membrane protein</topology>
    </subcellularLocation>
</comment>
<evidence type="ECO:0000256" key="4">
    <source>
        <dbReference type="ARBA" id="ARBA00023136"/>
    </source>
</evidence>
<feature type="transmembrane region" description="Helical" evidence="5">
    <location>
        <begin position="12"/>
        <end position="34"/>
    </location>
</feature>
<dbReference type="EMBL" id="FUYJ01000012">
    <property type="protein sequence ID" value="SKB07038.1"/>
    <property type="molecule type" value="Genomic_DNA"/>
</dbReference>
<keyword evidence="2 5" id="KW-0812">Transmembrane</keyword>
<keyword evidence="7" id="KW-1185">Reference proteome</keyword>
<dbReference type="AlphaFoldDB" id="A0A1T4YZQ7"/>
<evidence type="ECO:0000256" key="1">
    <source>
        <dbReference type="ARBA" id="ARBA00004141"/>
    </source>
</evidence>
<evidence type="ECO:0000256" key="3">
    <source>
        <dbReference type="ARBA" id="ARBA00022989"/>
    </source>
</evidence>
<proteinExistence type="predicted"/>
<dbReference type="Pfam" id="PF02361">
    <property type="entry name" value="CbiQ"/>
    <property type="match status" value="1"/>
</dbReference>
<keyword evidence="3 5" id="KW-1133">Transmembrane helix</keyword>
<dbReference type="PANTHER" id="PTHR43723:SF1">
    <property type="entry name" value="COBALT TRANSPORT PROTEIN CBIQ"/>
    <property type="match status" value="1"/>
</dbReference>
<evidence type="ECO:0000256" key="2">
    <source>
        <dbReference type="ARBA" id="ARBA00022692"/>
    </source>
</evidence>
<dbReference type="InterPro" id="IPR003339">
    <property type="entry name" value="ABC/ECF_trnsptr_transmembrane"/>
</dbReference>
<reference evidence="7" key="1">
    <citation type="submission" date="2017-02" db="EMBL/GenBank/DDBJ databases">
        <authorList>
            <person name="Varghese N."/>
            <person name="Submissions S."/>
        </authorList>
    </citation>
    <scope>NUCLEOTIDE SEQUENCE [LARGE SCALE GENOMIC DNA]</scope>
    <source>
        <strain evidence="7">DSM 23966</strain>
    </source>
</reference>
<evidence type="ECO:0000256" key="5">
    <source>
        <dbReference type="SAM" id="Phobius"/>
    </source>
</evidence>
<dbReference type="GO" id="GO:0006824">
    <property type="term" value="P:cobalt ion transport"/>
    <property type="evidence" value="ECO:0007669"/>
    <property type="project" value="TreeGrafter"/>
</dbReference>
<name>A0A1T4YZQ7_9BACL</name>
<feature type="transmembrane region" description="Helical" evidence="5">
    <location>
        <begin position="63"/>
        <end position="84"/>
    </location>
</feature>
<feature type="transmembrane region" description="Helical" evidence="5">
    <location>
        <begin position="115"/>
        <end position="136"/>
    </location>
</feature>
<dbReference type="RefSeq" id="WP_009498786.1">
    <property type="nucleotide sequence ID" value="NZ_FUYJ01000012.1"/>
</dbReference>
<accession>A0A1T4YZQ7</accession>
<organism evidence="6 7">
    <name type="scientific">Sporosarcina newyorkensis</name>
    <dbReference type="NCBI Taxonomy" id="759851"/>
    <lineage>
        <taxon>Bacteria</taxon>
        <taxon>Bacillati</taxon>
        <taxon>Bacillota</taxon>
        <taxon>Bacilli</taxon>
        <taxon>Bacillales</taxon>
        <taxon>Caryophanaceae</taxon>
        <taxon>Sporosarcina</taxon>
    </lineage>
</organism>
<feature type="transmembrane region" description="Helical" evidence="5">
    <location>
        <begin position="40"/>
        <end position="56"/>
    </location>
</feature>
<feature type="transmembrane region" description="Helical" evidence="5">
    <location>
        <begin position="233"/>
        <end position="255"/>
    </location>
</feature>